<evidence type="ECO:0000313" key="14">
    <source>
        <dbReference type="Proteomes" id="UP000501168"/>
    </source>
</evidence>
<feature type="domain" description="Alanine racemase C-terminal" evidence="12">
    <location>
        <begin position="244"/>
        <end position="368"/>
    </location>
</feature>
<organism evidence="13 14">
    <name type="scientific">Zophobihabitans entericus</name>
    <dbReference type="NCBI Taxonomy" id="1635327"/>
    <lineage>
        <taxon>Bacteria</taxon>
        <taxon>Pseudomonadati</taxon>
        <taxon>Pseudomonadota</taxon>
        <taxon>Gammaproteobacteria</taxon>
        <taxon>Orbales</taxon>
        <taxon>Orbaceae</taxon>
        <taxon>Zophobihabitans</taxon>
    </lineage>
</organism>
<dbReference type="NCBIfam" id="TIGR00492">
    <property type="entry name" value="alr"/>
    <property type="match status" value="1"/>
</dbReference>
<evidence type="ECO:0000256" key="7">
    <source>
        <dbReference type="ARBA" id="ARBA00023235"/>
    </source>
</evidence>
<evidence type="ECO:0000256" key="2">
    <source>
        <dbReference type="ARBA" id="ARBA00001933"/>
    </source>
</evidence>
<dbReference type="GO" id="GO:0030632">
    <property type="term" value="P:D-alanine biosynthetic process"/>
    <property type="evidence" value="ECO:0007669"/>
    <property type="project" value="UniProtKB-UniRule"/>
</dbReference>
<keyword evidence="6 9" id="KW-0663">Pyridoxal phosphate</keyword>
<feature type="binding site" evidence="9 11">
    <location>
        <position position="130"/>
    </location>
    <ligand>
        <name>substrate</name>
    </ligand>
</feature>
<comment type="function">
    <text evidence="9">Catalyzes the interconversion of L-alanine and D-alanine. May also act on other amino acids.</text>
</comment>
<dbReference type="Gene3D" id="3.20.20.10">
    <property type="entry name" value="Alanine racemase"/>
    <property type="match status" value="1"/>
</dbReference>
<dbReference type="PROSITE" id="PS00395">
    <property type="entry name" value="ALANINE_RACEMASE"/>
    <property type="match status" value="1"/>
</dbReference>
<dbReference type="InterPro" id="IPR009006">
    <property type="entry name" value="Ala_racemase/Decarboxylase_C"/>
</dbReference>
<evidence type="ECO:0000256" key="9">
    <source>
        <dbReference type="HAMAP-Rule" id="MF_01201"/>
    </source>
</evidence>
<feature type="active site" description="Proton acceptor; specific for D-alanine" evidence="9">
    <location>
        <position position="34"/>
    </location>
</feature>
<evidence type="ECO:0000259" key="12">
    <source>
        <dbReference type="SMART" id="SM01005"/>
    </source>
</evidence>
<reference evidence="13 14" key="1">
    <citation type="submission" date="2020-03" db="EMBL/GenBank/DDBJ databases">
        <title>Complete genome sequence of Orbus sp. IPMB12 (BCRC 80908).</title>
        <authorList>
            <person name="Lo W.-S."/>
            <person name="Chang T.-H."/>
            <person name="Kuo C.-H."/>
        </authorList>
    </citation>
    <scope>NUCLEOTIDE SEQUENCE [LARGE SCALE GENOMIC DNA]</scope>
    <source>
        <strain evidence="13 14">IPMB12</strain>
    </source>
</reference>
<dbReference type="EC" id="5.1.1.1" evidence="5 9"/>
<name>A0A6G9IBF2_9GAMM</name>
<keyword evidence="7 9" id="KW-0413">Isomerase</keyword>
<evidence type="ECO:0000256" key="4">
    <source>
        <dbReference type="ARBA" id="ARBA00007880"/>
    </source>
</evidence>
<dbReference type="Pfam" id="PF00842">
    <property type="entry name" value="Ala_racemase_C"/>
    <property type="match status" value="1"/>
</dbReference>
<dbReference type="AlphaFoldDB" id="A0A6G9IBF2"/>
<dbReference type="PANTHER" id="PTHR30511:SF4">
    <property type="entry name" value="ALANINE RACEMASE, BIOSYNTHETIC"/>
    <property type="match status" value="1"/>
</dbReference>
<dbReference type="Pfam" id="PF01168">
    <property type="entry name" value="Ala_racemase_N"/>
    <property type="match status" value="1"/>
</dbReference>
<evidence type="ECO:0000256" key="10">
    <source>
        <dbReference type="PIRSR" id="PIRSR600821-50"/>
    </source>
</evidence>
<dbReference type="UniPathway" id="UPA00042">
    <property type="reaction ID" value="UER00497"/>
</dbReference>
<comment type="catalytic activity">
    <reaction evidence="1 9">
        <text>L-alanine = D-alanine</text>
        <dbReference type="Rhea" id="RHEA:20249"/>
        <dbReference type="ChEBI" id="CHEBI:57416"/>
        <dbReference type="ChEBI" id="CHEBI:57972"/>
        <dbReference type="EC" id="5.1.1.1"/>
    </reaction>
</comment>
<gene>
    <name evidence="13" type="primary">alr</name>
    <name evidence="13" type="ORF">IPMB12_03955</name>
</gene>
<keyword evidence="14" id="KW-1185">Reference proteome</keyword>
<dbReference type="HAMAP" id="MF_01201">
    <property type="entry name" value="Ala_racemase"/>
    <property type="match status" value="1"/>
</dbReference>
<dbReference type="PRINTS" id="PR00992">
    <property type="entry name" value="ALARACEMASE"/>
</dbReference>
<dbReference type="SUPFAM" id="SSF50621">
    <property type="entry name" value="Alanine racemase C-terminal domain-like"/>
    <property type="match status" value="1"/>
</dbReference>
<comment type="similarity">
    <text evidence="4 9">Belongs to the alanine racemase family.</text>
</comment>
<accession>A0A6G9IBF2</accession>
<dbReference type="InterPro" id="IPR029066">
    <property type="entry name" value="PLP-binding_barrel"/>
</dbReference>
<evidence type="ECO:0000256" key="6">
    <source>
        <dbReference type="ARBA" id="ARBA00022898"/>
    </source>
</evidence>
<dbReference type="SMART" id="SM01005">
    <property type="entry name" value="Ala_racemase_C"/>
    <property type="match status" value="1"/>
</dbReference>
<evidence type="ECO:0000256" key="3">
    <source>
        <dbReference type="ARBA" id="ARBA00004752"/>
    </source>
</evidence>
<feature type="modified residue" description="N6-(pyridoxal phosphate)lysine" evidence="9 10">
    <location>
        <position position="34"/>
    </location>
</feature>
<dbReference type="Gene3D" id="2.40.37.10">
    <property type="entry name" value="Lyase, Ornithine Decarboxylase, Chain A, domain 1"/>
    <property type="match status" value="1"/>
</dbReference>
<comment type="cofactor">
    <cofactor evidence="2 9 10">
        <name>pyridoxal 5'-phosphate</name>
        <dbReference type="ChEBI" id="CHEBI:597326"/>
    </cofactor>
</comment>
<dbReference type="Proteomes" id="UP000501168">
    <property type="component" value="Chromosome"/>
</dbReference>
<feature type="active site" description="Proton acceptor; specific for L-alanine" evidence="9">
    <location>
        <position position="265"/>
    </location>
</feature>
<dbReference type="EMBL" id="CP050253">
    <property type="protein sequence ID" value="QIQ20910.1"/>
    <property type="molecule type" value="Genomic_DNA"/>
</dbReference>
<dbReference type="InterPro" id="IPR011079">
    <property type="entry name" value="Ala_racemase_C"/>
</dbReference>
<comment type="pathway">
    <text evidence="3">Cell wall biogenesis; peptidoglycan biosynthesis.</text>
</comment>
<dbReference type="InterPro" id="IPR020622">
    <property type="entry name" value="Ala_racemase_pyridoxalP-BS"/>
</dbReference>
<dbReference type="FunFam" id="2.40.37.10:FF:000002">
    <property type="entry name" value="Alanine racemase"/>
    <property type="match status" value="1"/>
</dbReference>
<dbReference type="CDD" id="cd06827">
    <property type="entry name" value="PLPDE_III_AR_proteobact"/>
    <property type="match status" value="1"/>
</dbReference>
<dbReference type="GO" id="GO:0008784">
    <property type="term" value="F:alanine racemase activity"/>
    <property type="evidence" value="ECO:0007669"/>
    <property type="project" value="UniProtKB-UniRule"/>
</dbReference>
<evidence type="ECO:0000313" key="13">
    <source>
        <dbReference type="EMBL" id="QIQ20910.1"/>
    </source>
</evidence>
<comment type="pathway">
    <text evidence="8 9">Amino-acid biosynthesis; D-alanine biosynthesis; D-alanine from L-alanine: step 1/1.</text>
</comment>
<feature type="binding site" evidence="9 11">
    <location>
        <position position="313"/>
    </location>
    <ligand>
        <name>substrate</name>
    </ligand>
</feature>
<dbReference type="FunCoup" id="A0A6G9IBF2">
    <property type="interactions" value="325"/>
</dbReference>
<evidence type="ECO:0000256" key="5">
    <source>
        <dbReference type="ARBA" id="ARBA00013089"/>
    </source>
</evidence>
<dbReference type="InParanoid" id="A0A6G9IBF2"/>
<evidence type="ECO:0000256" key="1">
    <source>
        <dbReference type="ARBA" id="ARBA00000316"/>
    </source>
</evidence>
<proteinExistence type="inferred from homology"/>
<dbReference type="KEGG" id="orb:IPMB12_03955"/>
<protein>
    <recommendedName>
        <fullName evidence="5 9">Alanine racemase</fullName>
        <ecNumber evidence="5 9">5.1.1.1</ecNumber>
    </recommendedName>
</protein>
<dbReference type="RefSeq" id="WP_166915164.1">
    <property type="nucleotide sequence ID" value="NZ_CP050253.1"/>
</dbReference>
<sequence length="369" mass="40757">MSVATVEVSLSALTHNVERFRQIAPKSKVAAIVKANAYGHGILPVVKHLADKADYIGVARVSEALAVRDNGYQGNLLVLGGFFPRDDVQLIVDYNLDIVIHTPEQIARLCSLRYQQPVQVWFKLDTGMHRLGFNVEEAKHYFMQLAACDSVKKPINVMSHFCCADNLEADITPEQIQHFTTFLNSIEDKSLIGLTSLAASAGTLAWPEAHFDMVRTGVALYGVSPFSFKDENRKTGQMLGLKPAMTFKSELIAVRQHQKGESVGYGHIWQSPEDTTLGVVAMGYGDGYPRGIAEGTPVLINGQRYPIVGRVAMDMIVVDLGPDSTLQSGNEVIFWGKDLPVEEIAHHSGFSPYELITRLTPRVKTRYVK</sequence>
<dbReference type="SUPFAM" id="SSF51419">
    <property type="entry name" value="PLP-binding barrel"/>
    <property type="match status" value="1"/>
</dbReference>
<dbReference type="InterPro" id="IPR001608">
    <property type="entry name" value="Ala_racemase_N"/>
</dbReference>
<dbReference type="PANTHER" id="PTHR30511">
    <property type="entry name" value="ALANINE RACEMASE"/>
    <property type="match status" value="1"/>
</dbReference>
<dbReference type="GO" id="GO:0005829">
    <property type="term" value="C:cytosol"/>
    <property type="evidence" value="ECO:0007669"/>
    <property type="project" value="TreeGrafter"/>
</dbReference>
<evidence type="ECO:0000256" key="8">
    <source>
        <dbReference type="ARBA" id="ARBA00037912"/>
    </source>
</evidence>
<dbReference type="FunFam" id="3.20.20.10:FF:000002">
    <property type="entry name" value="Alanine racemase"/>
    <property type="match status" value="1"/>
</dbReference>
<evidence type="ECO:0000256" key="11">
    <source>
        <dbReference type="PIRSR" id="PIRSR600821-52"/>
    </source>
</evidence>
<dbReference type="GO" id="GO:0030170">
    <property type="term" value="F:pyridoxal phosphate binding"/>
    <property type="evidence" value="ECO:0007669"/>
    <property type="project" value="UniProtKB-UniRule"/>
</dbReference>
<dbReference type="InterPro" id="IPR000821">
    <property type="entry name" value="Ala_racemase"/>
</dbReference>